<evidence type="ECO:0000256" key="1">
    <source>
        <dbReference type="SAM" id="MobiDB-lite"/>
    </source>
</evidence>
<protein>
    <submittedName>
        <fullName evidence="2">Uncharacterized protein</fullName>
    </submittedName>
</protein>
<dbReference type="EMBL" id="MT141734">
    <property type="protein sequence ID" value="QJA69755.1"/>
    <property type="molecule type" value="Genomic_DNA"/>
</dbReference>
<sequence length="67" mass="7712">MDIDLEKMREDLRIEMIKAFIDALEIRDFYSAFTVLLSLSEMSEGDMEGATEHMSGWEAEPERGVKP</sequence>
<evidence type="ECO:0000313" key="2">
    <source>
        <dbReference type="EMBL" id="QJA69755.1"/>
    </source>
</evidence>
<dbReference type="AlphaFoldDB" id="A0A6M3JKT8"/>
<gene>
    <name evidence="2" type="ORF">MM415A04320_0003</name>
</gene>
<accession>A0A6M3JKT8</accession>
<organism evidence="2">
    <name type="scientific">viral metagenome</name>
    <dbReference type="NCBI Taxonomy" id="1070528"/>
    <lineage>
        <taxon>unclassified sequences</taxon>
        <taxon>metagenomes</taxon>
        <taxon>organismal metagenomes</taxon>
    </lineage>
</organism>
<reference evidence="2" key="1">
    <citation type="submission" date="2020-03" db="EMBL/GenBank/DDBJ databases">
        <title>The deep terrestrial virosphere.</title>
        <authorList>
            <person name="Holmfeldt K."/>
            <person name="Nilsson E."/>
            <person name="Simone D."/>
            <person name="Lopez-Fernandez M."/>
            <person name="Wu X."/>
            <person name="de Brujin I."/>
            <person name="Lundin D."/>
            <person name="Andersson A."/>
            <person name="Bertilsson S."/>
            <person name="Dopson M."/>
        </authorList>
    </citation>
    <scope>NUCLEOTIDE SEQUENCE</scope>
    <source>
        <strain evidence="2">MM415A04320</strain>
    </source>
</reference>
<name>A0A6M3JKT8_9ZZZZ</name>
<feature type="region of interest" description="Disordered" evidence="1">
    <location>
        <begin position="47"/>
        <end position="67"/>
    </location>
</feature>
<proteinExistence type="predicted"/>